<proteinExistence type="predicted"/>
<dbReference type="GO" id="GO:0019013">
    <property type="term" value="C:viral nucleocapsid"/>
    <property type="evidence" value="ECO:0007669"/>
    <property type="project" value="UniProtKB-KW"/>
</dbReference>
<protein>
    <submittedName>
        <fullName evidence="1">Nucleocapsid protein</fullName>
    </submittedName>
</protein>
<name>A0AAT9JNP1_9ORTO</name>
<organism evidence="1">
    <name type="scientific">Cryptocercus meridianus orthomyxovirus 1</name>
    <dbReference type="NCBI Taxonomy" id="3133492"/>
    <lineage>
        <taxon>Viruses</taxon>
        <taxon>Riboviria</taxon>
        <taxon>Orthornavirae</taxon>
        <taxon>Negarnaviricota</taxon>
        <taxon>Polyploviricotina</taxon>
        <taxon>Insthoviricetes</taxon>
        <taxon>Articulavirales</taxon>
        <taxon>Orthomyxoviridae</taxon>
    </lineage>
</organism>
<keyword evidence="1" id="KW-0946">Virion</keyword>
<evidence type="ECO:0000313" key="1">
    <source>
        <dbReference type="EMBL" id="DBA56673.1"/>
    </source>
</evidence>
<keyword evidence="1" id="KW-0543">Viral nucleoprotein</keyword>
<dbReference type="EMBL" id="BK067144">
    <property type="protein sequence ID" value="DBA56673.1"/>
    <property type="molecule type" value="Viral_cRNA"/>
</dbReference>
<accession>A0AAT9JNP1</accession>
<sequence length="545" mass="61275">MASESVISIATAQDIEMEENQPTQKRKMVDTTGREIQDSKRLRATPNASLKGKALCLLLHWHEFIRLTLRGIDRYQIDEIADITSMLWTCHTALRQKANGIGSMNTRMNSSFEFKFGEVSIKWNSVEAKLKSIAELYDFNYGSSEAEKDRTGTLTSILALFTCYRPRSNEVRVGMTKITMKKGVNEVTETPIEAYGLCQYHQVTLEGCTFTPTLQSAMKQSLGPMTIAINLCNQKESIYQASWKAAFVNAFKLFPGATQIAELLAGSGGSYTTVLNTLATLCMYGTTRTSNKATFPFSIVMRVAETTPSYVDFFKNGERDFPNVAMPNGIIHQRILTMDFSGHGCYKLWNFAASLGFVVRKGQDTTERTMREMIFHSTWGSHLEDLSLMKWMTGHEFQTRRQIGSQLQGRGKGGHTGVISLIKFKRVSKLVAASQSQYLSGSKSQISRFPQFSGYSNQRVEIEDDLFKILNDPETKVANIGMSSSVIISNLEKIKIKISNGLRIENTMKFGTTSFFVFQMNHDSYGPAETETPTLERIYFYGQED</sequence>
<reference evidence="1" key="1">
    <citation type="journal article" date="2024" name="Microb. Genom.">
        <title>The hidden RNA viruses in Blattodea (cockroach and termite).</title>
        <authorList>
            <person name="Fan J."/>
            <person name="Jiang S."/>
            <person name="Li W."/>
            <person name="Li J."/>
            <person name="Pang R."/>
            <person name="Wu H."/>
        </authorList>
    </citation>
    <scope>NUCLEOTIDE SEQUENCE</scope>
    <source>
        <strain evidence="1">CN2016</strain>
    </source>
</reference>